<dbReference type="eggNOG" id="ENOG502T1NZ">
    <property type="taxonomic scope" value="Eukaryota"/>
</dbReference>
<dbReference type="InterPro" id="IPR036047">
    <property type="entry name" value="F-box-like_dom_sf"/>
</dbReference>
<evidence type="ECO:0000259" key="1">
    <source>
        <dbReference type="Pfam" id="PF00646"/>
    </source>
</evidence>
<dbReference type="Proteomes" id="UP000002729">
    <property type="component" value="Unassembled WGS sequence"/>
</dbReference>
<dbReference type="Pfam" id="PF00646">
    <property type="entry name" value="F-box"/>
    <property type="match status" value="1"/>
</dbReference>
<dbReference type="Gene3D" id="1.20.1280.50">
    <property type="match status" value="1"/>
</dbReference>
<dbReference type="KEGG" id="aaf:AURANDRAFT_67882"/>
<name>F0YMQ7_AURAN</name>
<feature type="domain" description="F-box" evidence="1">
    <location>
        <begin position="9"/>
        <end position="37"/>
    </location>
</feature>
<keyword evidence="3" id="KW-1185">Reference proteome</keyword>
<protein>
    <recommendedName>
        <fullName evidence="1">F-box domain-containing protein</fullName>
    </recommendedName>
</protein>
<dbReference type="EMBL" id="GL833166">
    <property type="protein sequence ID" value="EGB03612.1"/>
    <property type="molecule type" value="Genomic_DNA"/>
</dbReference>
<dbReference type="SUPFAM" id="SSF81383">
    <property type="entry name" value="F-box domain"/>
    <property type="match status" value="1"/>
</dbReference>
<evidence type="ECO:0000313" key="2">
    <source>
        <dbReference type="EMBL" id="EGB03612.1"/>
    </source>
</evidence>
<dbReference type="RefSeq" id="XP_009041687.1">
    <property type="nucleotide sequence ID" value="XM_009043439.1"/>
</dbReference>
<proteinExistence type="predicted"/>
<sequence length="384" mass="40310">MAPEAALADEVLAACFGRLSLRSQPRIARVSRRWRDAAALAFARRLRWRKKACAARLPLPVRAVPGRDAAPRNEILNVGFSLEFLGGGDLVVQVVDPDARAVRAADGHFLFHVTTAAGAKVAASLPLPASIAADGAVDGAVPAAFAVRWPKDDPIARPGLSREKPCGEYLMLWGDPSARGIEVALIRAADLAAASRFLAAPNSSAVAAAFGRGGVEENIAYTRASGVVVACSPPRAGLPPPAVIVWDWETGVCLQAAVLDGLPPKPPPPPWGGEPPLRFAAGAEVECRVAAGWAPGVVLALRPDDESPYLVRLEGLGDCLAPVDSARVIRSRAGGEERRWNQRTCAFEVAASVSLALHPRAARVAVGLWHECKAAGVVYAVDFG</sequence>
<dbReference type="InterPro" id="IPR001810">
    <property type="entry name" value="F-box_dom"/>
</dbReference>
<reference evidence="2 3" key="1">
    <citation type="journal article" date="2011" name="Proc. Natl. Acad. Sci. U.S.A.">
        <title>Niche of harmful alga Aureococcus anophagefferens revealed through ecogenomics.</title>
        <authorList>
            <person name="Gobler C.J."/>
            <person name="Berry D.L."/>
            <person name="Dyhrman S.T."/>
            <person name="Wilhelm S.W."/>
            <person name="Salamov A."/>
            <person name="Lobanov A.V."/>
            <person name="Zhang Y."/>
            <person name="Collier J.L."/>
            <person name="Wurch L.L."/>
            <person name="Kustka A.B."/>
            <person name="Dill B.D."/>
            <person name="Shah M."/>
            <person name="VerBerkmoes N.C."/>
            <person name="Kuo A."/>
            <person name="Terry A."/>
            <person name="Pangilinan J."/>
            <person name="Lindquist E.A."/>
            <person name="Lucas S."/>
            <person name="Paulsen I.T."/>
            <person name="Hattenrath-Lehmann T.K."/>
            <person name="Talmage S.C."/>
            <person name="Walker E.A."/>
            <person name="Koch F."/>
            <person name="Burson A.M."/>
            <person name="Marcoval M.A."/>
            <person name="Tang Y.Z."/>
            <person name="Lecleir G.R."/>
            <person name="Coyne K.J."/>
            <person name="Berg G.M."/>
            <person name="Bertrand E.M."/>
            <person name="Saito M.A."/>
            <person name="Gladyshev V.N."/>
            <person name="Grigoriev I.V."/>
        </authorList>
    </citation>
    <scope>NUCLEOTIDE SEQUENCE [LARGE SCALE GENOMIC DNA]</scope>
    <source>
        <strain evidence="3">CCMP 1984</strain>
    </source>
</reference>
<dbReference type="InParanoid" id="F0YMQ7"/>
<accession>F0YMQ7</accession>
<dbReference type="GeneID" id="20226475"/>
<organism evidence="3">
    <name type="scientific">Aureococcus anophagefferens</name>
    <name type="common">Harmful bloom alga</name>
    <dbReference type="NCBI Taxonomy" id="44056"/>
    <lineage>
        <taxon>Eukaryota</taxon>
        <taxon>Sar</taxon>
        <taxon>Stramenopiles</taxon>
        <taxon>Ochrophyta</taxon>
        <taxon>Pelagophyceae</taxon>
        <taxon>Pelagomonadales</taxon>
        <taxon>Pelagomonadaceae</taxon>
        <taxon>Aureococcus</taxon>
    </lineage>
</organism>
<evidence type="ECO:0000313" key="3">
    <source>
        <dbReference type="Proteomes" id="UP000002729"/>
    </source>
</evidence>
<dbReference type="AlphaFoldDB" id="F0YMQ7"/>
<gene>
    <name evidence="2" type="ORF">AURANDRAFT_67882</name>
</gene>